<dbReference type="SUPFAM" id="SSF48113">
    <property type="entry name" value="Heme-dependent peroxidases"/>
    <property type="match status" value="1"/>
</dbReference>
<dbReference type="InterPro" id="IPR010255">
    <property type="entry name" value="Haem_peroxidase_sf"/>
</dbReference>
<dbReference type="GO" id="GO:0006979">
    <property type="term" value="P:response to oxidative stress"/>
    <property type="evidence" value="ECO:0007669"/>
    <property type="project" value="InterPro"/>
</dbReference>
<keyword evidence="2" id="KW-0964">Secreted</keyword>
<evidence type="ECO:0000256" key="1">
    <source>
        <dbReference type="ARBA" id="ARBA00004613"/>
    </source>
</evidence>
<sequence length="125" mass="14376">MYQESRRIVAAQLQHITFSEFLPVLLGREIWHRYGLNPTDGELGMGRAEGENKDKTRRSGYSLDMNPTVINSYAAVVGQFFYTMYGSRMARINENGVKLLEKPLNDYFNNPSSLLYYNQGIEEVL</sequence>
<evidence type="ECO:0000256" key="4">
    <source>
        <dbReference type="ARBA" id="ARBA00023180"/>
    </source>
</evidence>
<dbReference type="Proteomes" id="UP000267096">
    <property type="component" value="Unassembled WGS sequence"/>
</dbReference>
<evidence type="ECO:0000256" key="2">
    <source>
        <dbReference type="ARBA" id="ARBA00022525"/>
    </source>
</evidence>
<dbReference type="PANTHER" id="PTHR11475">
    <property type="entry name" value="OXIDASE/PEROXIDASE"/>
    <property type="match status" value="1"/>
</dbReference>
<reference evidence="5 6" key="1">
    <citation type="submission" date="2018-11" db="EMBL/GenBank/DDBJ databases">
        <authorList>
            <consortium name="Pathogen Informatics"/>
        </authorList>
    </citation>
    <scope>NUCLEOTIDE SEQUENCE [LARGE SCALE GENOMIC DNA]</scope>
</reference>
<accession>A0A3P6R0K1</accession>
<dbReference type="OrthoDB" id="823504at2759"/>
<name>A0A3P6R0K1_ANISI</name>
<dbReference type="Pfam" id="PF03098">
    <property type="entry name" value="An_peroxidase"/>
    <property type="match status" value="1"/>
</dbReference>
<dbReference type="GO" id="GO:0004601">
    <property type="term" value="F:peroxidase activity"/>
    <property type="evidence" value="ECO:0007669"/>
    <property type="project" value="UniProtKB-KW"/>
</dbReference>
<organism evidence="5 6">
    <name type="scientific">Anisakis simplex</name>
    <name type="common">Herring worm</name>
    <dbReference type="NCBI Taxonomy" id="6269"/>
    <lineage>
        <taxon>Eukaryota</taxon>
        <taxon>Metazoa</taxon>
        <taxon>Ecdysozoa</taxon>
        <taxon>Nematoda</taxon>
        <taxon>Chromadorea</taxon>
        <taxon>Rhabditida</taxon>
        <taxon>Spirurina</taxon>
        <taxon>Ascaridomorpha</taxon>
        <taxon>Ascaridoidea</taxon>
        <taxon>Anisakidae</taxon>
        <taxon>Anisakis</taxon>
        <taxon>Anisakis simplex complex</taxon>
    </lineage>
</organism>
<evidence type="ECO:0000256" key="3">
    <source>
        <dbReference type="ARBA" id="ARBA00022559"/>
    </source>
</evidence>
<proteinExistence type="predicted"/>
<dbReference type="InterPro" id="IPR037120">
    <property type="entry name" value="Haem_peroxidase_sf_animal"/>
</dbReference>
<dbReference type="InterPro" id="IPR019791">
    <property type="entry name" value="Haem_peroxidase_animal"/>
</dbReference>
<keyword evidence="3" id="KW-0560">Oxidoreductase</keyword>
<dbReference type="Gene3D" id="1.10.640.10">
    <property type="entry name" value="Haem peroxidase domain superfamily, animal type"/>
    <property type="match status" value="1"/>
</dbReference>
<dbReference type="GO" id="GO:0005576">
    <property type="term" value="C:extracellular region"/>
    <property type="evidence" value="ECO:0007669"/>
    <property type="project" value="UniProtKB-SubCell"/>
</dbReference>
<dbReference type="EMBL" id="UYRR01027912">
    <property type="protein sequence ID" value="VDK38384.1"/>
    <property type="molecule type" value="Genomic_DNA"/>
</dbReference>
<feature type="non-terminal residue" evidence="5">
    <location>
        <position position="125"/>
    </location>
</feature>
<keyword evidence="3" id="KW-0575">Peroxidase</keyword>
<dbReference type="PROSITE" id="PS50292">
    <property type="entry name" value="PEROXIDASE_3"/>
    <property type="match status" value="1"/>
</dbReference>
<evidence type="ECO:0000313" key="6">
    <source>
        <dbReference type="Proteomes" id="UP000267096"/>
    </source>
</evidence>
<dbReference type="GO" id="GO:0020037">
    <property type="term" value="F:heme binding"/>
    <property type="evidence" value="ECO:0007669"/>
    <property type="project" value="InterPro"/>
</dbReference>
<protein>
    <submittedName>
        <fullName evidence="5">Uncharacterized protein</fullName>
    </submittedName>
</protein>
<keyword evidence="4" id="KW-0325">Glycoprotein</keyword>
<evidence type="ECO:0000313" key="5">
    <source>
        <dbReference type="EMBL" id="VDK38384.1"/>
    </source>
</evidence>
<comment type="subcellular location">
    <subcellularLocation>
        <location evidence="1">Secreted</location>
    </subcellularLocation>
</comment>
<dbReference type="PANTHER" id="PTHR11475:SF4">
    <property type="entry name" value="CHORION PEROXIDASE"/>
    <property type="match status" value="1"/>
</dbReference>
<gene>
    <name evidence="5" type="ORF">ASIM_LOCUS9286</name>
</gene>
<dbReference type="AlphaFoldDB" id="A0A3P6R0K1"/>
<keyword evidence="6" id="KW-1185">Reference proteome</keyword>